<evidence type="ECO:0000256" key="8">
    <source>
        <dbReference type="ARBA" id="ARBA00023180"/>
    </source>
</evidence>
<evidence type="ECO:0000259" key="13">
    <source>
        <dbReference type="Pfam" id="PF00082"/>
    </source>
</evidence>
<dbReference type="PROSITE" id="PS00137">
    <property type="entry name" value="SUBTILASE_HIS"/>
    <property type="match status" value="1"/>
</dbReference>
<feature type="signal peptide" evidence="12">
    <location>
        <begin position="1"/>
        <end position="18"/>
    </location>
</feature>
<evidence type="ECO:0000256" key="2">
    <source>
        <dbReference type="ARBA" id="ARBA00011073"/>
    </source>
</evidence>
<dbReference type="InterPro" id="IPR010259">
    <property type="entry name" value="S8pro/Inhibitor_I9"/>
</dbReference>
<comment type="caution">
    <text evidence="16">The sequence shown here is derived from an EMBL/GenBank/DDBJ whole genome shotgun (WGS) entry which is preliminary data.</text>
</comment>
<feature type="active site" description="Charge relay system" evidence="9 10">
    <location>
        <position position="536"/>
    </location>
</feature>
<dbReference type="FunFam" id="3.30.70.80:FF:000003">
    <property type="entry name" value="Subtilisin-like protease SBT1.9"/>
    <property type="match status" value="1"/>
</dbReference>
<dbReference type="Gene3D" id="3.30.70.80">
    <property type="entry name" value="Peptidase S8 propeptide/proteinase inhibitor I9"/>
    <property type="match status" value="1"/>
</dbReference>
<dbReference type="CDD" id="cd02120">
    <property type="entry name" value="PA_subtilisin_like"/>
    <property type="match status" value="1"/>
</dbReference>
<dbReference type="Pfam" id="PF05922">
    <property type="entry name" value="Inhibitor_I9"/>
    <property type="match status" value="1"/>
</dbReference>
<dbReference type="Proteomes" id="UP001454036">
    <property type="component" value="Unassembled WGS sequence"/>
</dbReference>
<dbReference type="AlphaFoldDB" id="A0AAV3QD05"/>
<dbReference type="SUPFAM" id="SSF52743">
    <property type="entry name" value="Subtilisin-like"/>
    <property type="match status" value="1"/>
</dbReference>
<keyword evidence="5 12" id="KW-0732">Signal</keyword>
<feature type="compositionally biased region" description="Low complexity" evidence="11">
    <location>
        <begin position="476"/>
        <end position="492"/>
    </location>
</feature>
<evidence type="ECO:0000256" key="1">
    <source>
        <dbReference type="ARBA" id="ARBA00004613"/>
    </source>
</evidence>
<keyword evidence="7 10" id="KW-0720">Serine protease</keyword>
<dbReference type="Gene3D" id="3.50.30.30">
    <property type="match status" value="1"/>
</dbReference>
<evidence type="ECO:0000259" key="14">
    <source>
        <dbReference type="Pfam" id="PF05922"/>
    </source>
</evidence>
<dbReference type="InterPro" id="IPR034197">
    <property type="entry name" value="Peptidases_S8_3"/>
</dbReference>
<protein>
    <submittedName>
        <fullName evidence="16">Serine protease</fullName>
    </submittedName>
</protein>
<evidence type="ECO:0000256" key="11">
    <source>
        <dbReference type="SAM" id="MobiDB-lite"/>
    </source>
</evidence>
<dbReference type="PANTHER" id="PTHR10795">
    <property type="entry name" value="PROPROTEIN CONVERTASE SUBTILISIN/KEXIN"/>
    <property type="match status" value="1"/>
</dbReference>
<feature type="domain" description="Peptidase S8/S53" evidence="13">
    <location>
        <begin position="135"/>
        <end position="572"/>
    </location>
</feature>
<evidence type="ECO:0000256" key="6">
    <source>
        <dbReference type="ARBA" id="ARBA00022801"/>
    </source>
</evidence>
<keyword evidence="6 10" id="KW-0378">Hydrolase</keyword>
<feature type="domain" description="Inhibitor I9" evidence="14">
    <location>
        <begin position="25"/>
        <end position="111"/>
    </location>
</feature>
<evidence type="ECO:0000256" key="12">
    <source>
        <dbReference type="SAM" id="SignalP"/>
    </source>
</evidence>
<feature type="active site" description="Charge relay system" evidence="9 10">
    <location>
        <position position="144"/>
    </location>
</feature>
<dbReference type="Pfam" id="PF00082">
    <property type="entry name" value="Peptidase_S8"/>
    <property type="match status" value="1"/>
</dbReference>
<dbReference type="InterPro" id="IPR036852">
    <property type="entry name" value="Peptidase_S8/S53_dom_sf"/>
</dbReference>
<dbReference type="Gene3D" id="2.60.40.2310">
    <property type="match status" value="1"/>
</dbReference>
<evidence type="ECO:0000256" key="10">
    <source>
        <dbReference type="PROSITE-ProRule" id="PRU01240"/>
    </source>
</evidence>
<comment type="subcellular location">
    <subcellularLocation>
        <location evidence="1">Secreted</location>
    </subcellularLocation>
</comment>
<gene>
    <name evidence="16" type="ORF">LIER_17701</name>
</gene>
<dbReference type="CDD" id="cd04852">
    <property type="entry name" value="Peptidases_S8_3"/>
    <property type="match status" value="1"/>
</dbReference>
<evidence type="ECO:0000256" key="9">
    <source>
        <dbReference type="PIRSR" id="PIRSR615500-1"/>
    </source>
</evidence>
<sequence length="761" mass="82040">MAFVFLFALLLLSPHVYSSSVDRSVYIIHMDKSLMPNVFASHHHWYSGMVDSVKSADQIVSSGGRYRLPELIYSYHHAFHGFSAMLSEDELENLKSSPGFVSAHRDREVTIDTTHSTEFLNLSPVSGLWPLSEFGKDMIIGVLDTGIWPESPSFIDDGMNKTNPVKWKGICQEGQEFNTSLCNAKLIGAQYFNRAVSADNPDVNVSMNSARDTTGHGTHVAGIAAGNYVEDVSFFGYGHGIAKGVAPRAKLAVYKVNGWNLGSRAADVLAGIDKAVADGVDVISLSLNFGLSPLYEDLIAIAAFGAMEKGVFVSLSAGNRGPDFGEVTNGFPWGLTVAAGTIDRWFSGTLLLGNGVEIIGWTMYPVNAIINLPLLYNKNISACNSTELLSGFSNSIIICEDIGSFREQIGNVARSELEAGVFISDDESIIRSSYFPHPGVVISNKDAPTLLSYVESSSFPDASIKFQQTFLGTKPAPAVSSSSSRGPSASSPGTLKPDILAPGVLIISAYAPGQATAYIRPNVVLSSDYNAISGTSMSCPHASGIAALIKSVHPDWSPAAIQSAMMTTAYQLDNTQSLIKDMALNYEAATPLAIGSGHIDPNRAVDPGLIYDATPQDYVDYICSMNFTQTEIQTITRSSNYTCRNSTTDLNYPSFIAVYDGNEGGGTWLNRTFYRTVTNVGDGVTTYEANLMSPNGSFVTVSPNALTFERKYEKKNYTLSISYRIDENFGVTYGSLTWVENSGNHTVRSPIVVSPTASLDD</sequence>
<dbReference type="GO" id="GO:0006508">
    <property type="term" value="P:proteolysis"/>
    <property type="evidence" value="ECO:0007669"/>
    <property type="project" value="UniProtKB-KW"/>
</dbReference>
<keyword evidence="4 10" id="KW-0645">Protease</keyword>
<organism evidence="16 17">
    <name type="scientific">Lithospermum erythrorhizon</name>
    <name type="common">Purple gromwell</name>
    <name type="synonym">Lithospermum officinale var. erythrorhizon</name>
    <dbReference type="NCBI Taxonomy" id="34254"/>
    <lineage>
        <taxon>Eukaryota</taxon>
        <taxon>Viridiplantae</taxon>
        <taxon>Streptophyta</taxon>
        <taxon>Embryophyta</taxon>
        <taxon>Tracheophyta</taxon>
        <taxon>Spermatophyta</taxon>
        <taxon>Magnoliopsida</taxon>
        <taxon>eudicotyledons</taxon>
        <taxon>Gunneridae</taxon>
        <taxon>Pentapetalae</taxon>
        <taxon>asterids</taxon>
        <taxon>lamiids</taxon>
        <taxon>Boraginales</taxon>
        <taxon>Boraginaceae</taxon>
        <taxon>Boraginoideae</taxon>
        <taxon>Lithospermeae</taxon>
        <taxon>Lithospermum</taxon>
    </lineage>
</organism>
<accession>A0AAV3QD05</accession>
<dbReference type="InterPro" id="IPR023828">
    <property type="entry name" value="Peptidase_S8_Ser-AS"/>
</dbReference>
<dbReference type="InterPro" id="IPR000209">
    <property type="entry name" value="Peptidase_S8/S53_dom"/>
</dbReference>
<dbReference type="GO" id="GO:0005576">
    <property type="term" value="C:extracellular region"/>
    <property type="evidence" value="ECO:0007669"/>
    <property type="project" value="UniProtKB-SubCell"/>
</dbReference>
<dbReference type="InterPro" id="IPR015500">
    <property type="entry name" value="Peptidase_S8_subtilisin-rel"/>
</dbReference>
<dbReference type="GO" id="GO:0004252">
    <property type="term" value="F:serine-type endopeptidase activity"/>
    <property type="evidence" value="ECO:0007669"/>
    <property type="project" value="UniProtKB-UniRule"/>
</dbReference>
<keyword evidence="3" id="KW-0964">Secreted</keyword>
<proteinExistence type="inferred from homology"/>
<evidence type="ECO:0000256" key="3">
    <source>
        <dbReference type="ARBA" id="ARBA00022525"/>
    </source>
</evidence>
<dbReference type="PRINTS" id="PR00723">
    <property type="entry name" value="SUBTILISIN"/>
</dbReference>
<evidence type="ECO:0000256" key="7">
    <source>
        <dbReference type="ARBA" id="ARBA00022825"/>
    </source>
</evidence>
<feature type="region of interest" description="Disordered" evidence="11">
    <location>
        <begin position="476"/>
        <end position="495"/>
    </location>
</feature>
<dbReference type="FunFam" id="3.40.50.200:FF:000006">
    <property type="entry name" value="Subtilisin-like protease SBT1.5"/>
    <property type="match status" value="1"/>
</dbReference>
<dbReference type="InterPro" id="IPR037045">
    <property type="entry name" value="S8pro/Inhibitor_I9_sf"/>
</dbReference>
<dbReference type="PROSITE" id="PS51892">
    <property type="entry name" value="SUBTILASE"/>
    <property type="match status" value="1"/>
</dbReference>
<dbReference type="EMBL" id="BAABME010004154">
    <property type="protein sequence ID" value="GAA0161370.1"/>
    <property type="molecule type" value="Genomic_DNA"/>
</dbReference>
<evidence type="ECO:0000313" key="16">
    <source>
        <dbReference type="EMBL" id="GAA0161370.1"/>
    </source>
</evidence>
<feature type="domain" description="Subtilisin-like protease fibronectin type-III" evidence="15">
    <location>
        <begin position="649"/>
        <end position="753"/>
    </location>
</feature>
<evidence type="ECO:0000259" key="15">
    <source>
        <dbReference type="Pfam" id="PF17766"/>
    </source>
</evidence>
<dbReference type="InterPro" id="IPR041469">
    <property type="entry name" value="Subtilisin-like_FN3"/>
</dbReference>
<dbReference type="Pfam" id="PF17766">
    <property type="entry name" value="fn3_6"/>
    <property type="match status" value="1"/>
</dbReference>
<comment type="similarity">
    <text evidence="2 10">Belongs to the peptidase S8 family.</text>
</comment>
<name>A0AAV3QD05_LITER</name>
<keyword evidence="8" id="KW-0325">Glycoprotein</keyword>
<dbReference type="InterPro" id="IPR022398">
    <property type="entry name" value="Peptidase_S8_His-AS"/>
</dbReference>
<reference evidence="16 17" key="1">
    <citation type="submission" date="2024-01" db="EMBL/GenBank/DDBJ databases">
        <title>The complete chloroplast genome sequence of Lithospermum erythrorhizon: insights into the phylogenetic relationship among Boraginaceae species and the maternal lineages of purple gromwells.</title>
        <authorList>
            <person name="Okada T."/>
            <person name="Watanabe K."/>
        </authorList>
    </citation>
    <scope>NUCLEOTIDE SEQUENCE [LARGE SCALE GENOMIC DNA]</scope>
</reference>
<feature type="chain" id="PRO_5043416413" evidence="12">
    <location>
        <begin position="19"/>
        <end position="761"/>
    </location>
</feature>
<evidence type="ECO:0000313" key="17">
    <source>
        <dbReference type="Proteomes" id="UP001454036"/>
    </source>
</evidence>
<dbReference type="PROSITE" id="PS00138">
    <property type="entry name" value="SUBTILASE_SER"/>
    <property type="match status" value="1"/>
</dbReference>
<dbReference type="InterPro" id="IPR045051">
    <property type="entry name" value="SBT"/>
</dbReference>
<feature type="active site" description="Charge relay system" evidence="9 10">
    <location>
        <position position="216"/>
    </location>
</feature>
<dbReference type="Gene3D" id="3.40.50.200">
    <property type="entry name" value="Peptidase S8/S53 domain"/>
    <property type="match status" value="1"/>
</dbReference>
<evidence type="ECO:0000256" key="5">
    <source>
        <dbReference type="ARBA" id="ARBA00022729"/>
    </source>
</evidence>
<evidence type="ECO:0000256" key="4">
    <source>
        <dbReference type="ARBA" id="ARBA00022670"/>
    </source>
</evidence>
<keyword evidence="17" id="KW-1185">Reference proteome</keyword>